<evidence type="ECO:0000256" key="1">
    <source>
        <dbReference type="SAM" id="Phobius"/>
    </source>
</evidence>
<reference evidence="2 3" key="1">
    <citation type="journal article" date="2013" name="Genome Announc.">
        <title>Draft Genome Sequence of Cesiribacter andamanensis Strain AMV16T, Isolated from a Soil Sample from a Mud Volcano in the Andaman Islands, India.</title>
        <authorList>
            <person name="Shivaji S."/>
            <person name="Ara S."/>
            <person name="Begum Z."/>
            <person name="Srinivas T.N."/>
            <person name="Singh A."/>
            <person name="Kumar Pinnaka A."/>
        </authorList>
    </citation>
    <scope>NUCLEOTIDE SEQUENCE [LARGE SCALE GENOMIC DNA]</scope>
    <source>
        <strain evidence="2 3">AMV16</strain>
    </source>
</reference>
<keyword evidence="1" id="KW-0472">Membrane</keyword>
<dbReference type="EMBL" id="AODQ01000008">
    <property type="protein sequence ID" value="EMR04270.1"/>
    <property type="molecule type" value="Genomic_DNA"/>
</dbReference>
<dbReference type="eggNOG" id="COG1807">
    <property type="taxonomic scope" value="Bacteria"/>
</dbReference>
<accession>M7NRG8</accession>
<dbReference type="AlphaFoldDB" id="M7NRG8"/>
<dbReference type="InterPro" id="IPR052724">
    <property type="entry name" value="GT117_domain-containing"/>
</dbReference>
<keyword evidence="1" id="KW-1133">Transmembrane helix</keyword>
<dbReference type="PATRIC" id="fig|1279009.4.peg.567"/>
<keyword evidence="1" id="KW-0812">Transmembrane</keyword>
<feature type="transmembrane region" description="Helical" evidence="1">
    <location>
        <begin position="291"/>
        <end position="311"/>
    </location>
</feature>
<feature type="transmembrane region" description="Helical" evidence="1">
    <location>
        <begin position="176"/>
        <end position="206"/>
    </location>
</feature>
<comment type="caution">
    <text evidence="2">The sequence shown here is derived from an EMBL/GenBank/DDBJ whole genome shotgun (WGS) entry which is preliminary data.</text>
</comment>
<feature type="transmembrane region" description="Helical" evidence="1">
    <location>
        <begin position="218"/>
        <end position="237"/>
    </location>
</feature>
<dbReference type="Proteomes" id="UP000011910">
    <property type="component" value="Unassembled WGS sequence"/>
</dbReference>
<feature type="transmembrane region" description="Helical" evidence="1">
    <location>
        <begin position="74"/>
        <end position="97"/>
    </location>
</feature>
<dbReference type="Pfam" id="PF11028">
    <property type="entry name" value="TMEM260-like"/>
    <property type="match status" value="1"/>
</dbReference>
<dbReference type="RefSeq" id="WP_009193963.1">
    <property type="nucleotide sequence ID" value="NZ_AODQ01000008.1"/>
</dbReference>
<name>M7NRG8_9BACT</name>
<keyword evidence="3" id="KW-1185">Reference proteome</keyword>
<evidence type="ECO:0008006" key="4">
    <source>
        <dbReference type="Google" id="ProtNLM"/>
    </source>
</evidence>
<feature type="transmembrane region" description="Helical" evidence="1">
    <location>
        <begin position="564"/>
        <end position="586"/>
    </location>
</feature>
<feature type="transmembrane region" description="Helical" evidence="1">
    <location>
        <begin position="249"/>
        <end position="279"/>
    </location>
</feature>
<evidence type="ECO:0000313" key="2">
    <source>
        <dbReference type="EMBL" id="EMR04270.1"/>
    </source>
</evidence>
<feature type="transmembrane region" description="Helical" evidence="1">
    <location>
        <begin position="478"/>
        <end position="494"/>
    </location>
</feature>
<feature type="transmembrane region" description="Helical" evidence="1">
    <location>
        <begin position="500"/>
        <end position="519"/>
    </location>
</feature>
<feature type="transmembrane region" description="Helical" evidence="1">
    <location>
        <begin position="146"/>
        <end position="164"/>
    </location>
</feature>
<evidence type="ECO:0000313" key="3">
    <source>
        <dbReference type="Proteomes" id="UP000011910"/>
    </source>
</evidence>
<dbReference type="STRING" id="1279009.ADICEAN_00556"/>
<sequence>MRTFKRTNDLVGWGIFLLALVVYGLTVEPTASYWDVGEFIAASYKLEVPHPPGAPFFLLIGRMFSLFAPDVETVALFVNWVSVVASAFSILFLYWSIVLLARKMVRAPLGAETPRQAMLMIGSGLIGALAYTFSDSFWFSAVEAEVYAMSSFFMAIVVWAMLKWELIDDARMANKWLILIAYIMGLSIGVHLLNLVAIPALALIYYHKRYTNYTLSGTLLAMFMGLVIVGVIMVGIIPGLPSVAGSFEIFFVNGLGLPFGSGMIFFALLMLGLLIWGLFYSINKRMVDLNTVLLALTFILIGYSSYTLVVIRSNYNPPIDENNPENLIAFVSYLKREQYGDRPLLYGHYFDAQLESYDQGDPVYRKGENKYEIASYKPVPVYAEGTRMTILPRAYSTQPGHQQLYRQRMGLAAHETPGFGDNLAYMFNYQMGHMYWRYFLWNFVGREGDYKDAGVLTPFNAGAELPASLANNKARNNFWALPLILGLVGAFWQFKQDQRGFGFVLLLFFLTGLALILYLNSPPIEPRERDYIYVGSFYAFAMWIGFGVMALAELFNKAFSKNQIAAPALATALCLLVPGIMAAEGWDDHDRSNRYFSVDSAKNFLASCAPNAILFTGGDNDTFPLWYVQEVEGFRTDVRVIVLTYFNTDWYIDQMKMKMNDSEPLPISLSKETYKQGGLNDVVYFYENKNLKGALPLEQYMQLVRDNHPAIRLATRTDEVNTIPSRTLSLNLDTTRLLNSGIVPQEMRELLSDKMIFRMNGNALEKKEPDAARPAGDQQLGAPHILQQHLAAEHWPGSERLHCP</sequence>
<gene>
    <name evidence="2" type="ORF">ADICEAN_00556</name>
</gene>
<dbReference type="InterPro" id="IPR021280">
    <property type="entry name" value="TMEM260-like"/>
</dbReference>
<dbReference type="PANTHER" id="PTHR16214">
    <property type="entry name" value="TRANSMEMBRANE PROTEIN 260"/>
    <property type="match status" value="1"/>
</dbReference>
<dbReference type="PANTHER" id="PTHR16214:SF3">
    <property type="entry name" value="TRANSMEMBRANE PROTEIN 260"/>
    <property type="match status" value="1"/>
</dbReference>
<organism evidence="2 3">
    <name type="scientific">Cesiribacter andamanensis AMV16</name>
    <dbReference type="NCBI Taxonomy" id="1279009"/>
    <lineage>
        <taxon>Bacteria</taxon>
        <taxon>Pseudomonadati</taxon>
        <taxon>Bacteroidota</taxon>
        <taxon>Cytophagia</taxon>
        <taxon>Cytophagales</taxon>
        <taxon>Cesiribacteraceae</taxon>
        <taxon>Cesiribacter</taxon>
    </lineage>
</organism>
<protein>
    <recommendedName>
        <fullName evidence="4">DUF2723 domain-containing protein</fullName>
    </recommendedName>
</protein>
<feature type="transmembrane region" description="Helical" evidence="1">
    <location>
        <begin position="531"/>
        <end position="552"/>
    </location>
</feature>
<feature type="transmembrane region" description="Helical" evidence="1">
    <location>
        <begin position="117"/>
        <end position="134"/>
    </location>
</feature>
<proteinExistence type="predicted"/>